<dbReference type="PANTHER" id="PTHR46233:SF3">
    <property type="entry name" value="HYDROXYACYLGLUTATHIONE HYDROLASE GLOC"/>
    <property type="match status" value="1"/>
</dbReference>
<accession>A0A381X7J1</accession>
<name>A0A381X7J1_9ZZZZ</name>
<dbReference type="SMART" id="SM00849">
    <property type="entry name" value="Lactamase_B"/>
    <property type="match status" value="1"/>
</dbReference>
<dbReference type="Gene3D" id="3.60.15.10">
    <property type="entry name" value="Ribonuclease Z/Hydroxyacylglutathione hydrolase-like"/>
    <property type="match status" value="1"/>
</dbReference>
<evidence type="ECO:0000256" key="4">
    <source>
        <dbReference type="ARBA" id="ARBA00022833"/>
    </source>
</evidence>
<dbReference type="EMBL" id="UINC01014164">
    <property type="protein sequence ID" value="SVA60638.1"/>
    <property type="molecule type" value="Genomic_DNA"/>
</dbReference>
<evidence type="ECO:0000313" key="6">
    <source>
        <dbReference type="EMBL" id="SVA60638.1"/>
    </source>
</evidence>
<dbReference type="PANTHER" id="PTHR46233">
    <property type="entry name" value="HYDROXYACYLGLUTATHIONE HYDROLASE GLOC"/>
    <property type="match status" value="1"/>
</dbReference>
<dbReference type="Pfam" id="PF00753">
    <property type="entry name" value="Lactamase_B"/>
    <property type="match status" value="1"/>
</dbReference>
<organism evidence="6">
    <name type="scientific">marine metagenome</name>
    <dbReference type="NCBI Taxonomy" id="408172"/>
    <lineage>
        <taxon>unclassified sequences</taxon>
        <taxon>metagenomes</taxon>
        <taxon>ecological metagenomes</taxon>
    </lineage>
</organism>
<reference evidence="6" key="1">
    <citation type="submission" date="2018-05" db="EMBL/GenBank/DDBJ databases">
        <authorList>
            <person name="Lanie J.A."/>
            <person name="Ng W.-L."/>
            <person name="Kazmierczak K.M."/>
            <person name="Andrzejewski T.M."/>
            <person name="Davidsen T.M."/>
            <person name="Wayne K.J."/>
            <person name="Tettelin H."/>
            <person name="Glass J.I."/>
            <person name="Rusch D."/>
            <person name="Podicherti R."/>
            <person name="Tsui H.-C.T."/>
            <person name="Winkler M.E."/>
        </authorList>
    </citation>
    <scope>NUCLEOTIDE SEQUENCE</scope>
</reference>
<feature type="domain" description="Metallo-beta-lactamase" evidence="5">
    <location>
        <begin position="27"/>
        <end position="140"/>
    </location>
</feature>
<dbReference type="InterPro" id="IPR036866">
    <property type="entry name" value="RibonucZ/Hydroxyglut_hydro"/>
</dbReference>
<feature type="non-terminal residue" evidence="6">
    <location>
        <position position="140"/>
    </location>
</feature>
<proteinExistence type="predicted"/>
<keyword evidence="3" id="KW-0378">Hydrolase</keyword>
<dbReference type="AlphaFoldDB" id="A0A381X7J1"/>
<sequence>MIWCESTRIAGIIDASIEITEILECIDSNNLILEKVFITHTHFDHIKYLDDLTDQFPYLQICGYKNPEEKFADNYRELDHHEIIPLGTEMITVLHTPGHYPDSVCFWNKKGSCVFTGDTMFVGRTGRTIGAKSNNSYLYT</sequence>
<comment type="cofactor">
    <cofactor evidence="1">
        <name>Zn(2+)</name>
        <dbReference type="ChEBI" id="CHEBI:29105"/>
    </cofactor>
</comment>
<evidence type="ECO:0000256" key="3">
    <source>
        <dbReference type="ARBA" id="ARBA00022801"/>
    </source>
</evidence>
<dbReference type="InterPro" id="IPR001279">
    <property type="entry name" value="Metallo-B-lactamas"/>
</dbReference>
<dbReference type="GO" id="GO:0016787">
    <property type="term" value="F:hydrolase activity"/>
    <property type="evidence" value="ECO:0007669"/>
    <property type="project" value="UniProtKB-KW"/>
</dbReference>
<evidence type="ECO:0000259" key="5">
    <source>
        <dbReference type="SMART" id="SM00849"/>
    </source>
</evidence>
<gene>
    <name evidence="6" type="ORF">METZ01_LOCUS113492</name>
</gene>
<evidence type="ECO:0000256" key="2">
    <source>
        <dbReference type="ARBA" id="ARBA00022723"/>
    </source>
</evidence>
<dbReference type="GO" id="GO:0046872">
    <property type="term" value="F:metal ion binding"/>
    <property type="evidence" value="ECO:0007669"/>
    <property type="project" value="UniProtKB-KW"/>
</dbReference>
<dbReference type="SUPFAM" id="SSF56281">
    <property type="entry name" value="Metallo-hydrolase/oxidoreductase"/>
    <property type="match status" value="1"/>
</dbReference>
<protein>
    <recommendedName>
        <fullName evidence="5">Metallo-beta-lactamase domain-containing protein</fullName>
    </recommendedName>
</protein>
<evidence type="ECO:0000256" key="1">
    <source>
        <dbReference type="ARBA" id="ARBA00001947"/>
    </source>
</evidence>
<dbReference type="InterPro" id="IPR051453">
    <property type="entry name" value="MBL_Glyoxalase_II"/>
</dbReference>
<keyword evidence="4" id="KW-0862">Zinc</keyword>
<keyword evidence="2" id="KW-0479">Metal-binding</keyword>